<protein>
    <submittedName>
        <fullName evidence="1">Uncharacterized protein</fullName>
    </submittedName>
</protein>
<proteinExistence type="predicted"/>
<accession>A0ACB9NK22</accession>
<evidence type="ECO:0000313" key="1">
    <source>
        <dbReference type="EMBL" id="KAI4336495.1"/>
    </source>
</evidence>
<evidence type="ECO:0000313" key="2">
    <source>
        <dbReference type="Proteomes" id="UP000828941"/>
    </source>
</evidence>
<reference evidence="1 2" key="1">
    <citation type="journal article" date="2022" name="DNA Res.">
        <title>Chromosomal-level genome assembly of the orchid tree Bauhinia variegata (Leguminosae; Cercidoideae) supports the allotetraploid origin hypothesis of Bauhinia.</title>
        <authorList>
            <person name="Zhong Y."/>
            <person name="Chen Y."/>
            <person name="Zheng D."/>
            <person name="Pang J."/>
            <person name="Liu Y."/>
            <person name="Luo S."/>
            <person name="Meng S."/>
            <person name="Qian L."/>
            <person name="Wei D."/>
            <person name="Dai S."/>
            <person name="Zhou R."/>
        </authorList>
    </citation>
    <scope>NUCLEOTIDE SEQUENCE [LARGE SCALE GENOMIC DNA]</scope>
    <source>
        <strain evidence="1">BV-YZ2020</strain>
    </source>
</reference>
<name>A0ACB9NK22_BAUVA</name>
<comment type="caution">
    <text evidence="1">The sequence shown here is derived from an EMBL/GenBank/DDBJ whole genome shotgun (WGS) entry which is preliminary data.</text>
</comment>
<dbReference type="Proteomes" id="UP000828941">
    <property type="component" value="Chromosome 6"/>
</dbReference>
<keyword evidence="2" id="KW-1185">Reference proteome</keyword>
<gene>
    <name evidence="1" type="ORF">L6164_015017</name>
</gene>
<sequence>MAAEISSKSLLLSIKTQLRHRQKQHQDGRTSIIRRRTCGLQSSSSLSFSISKTSFPSRSENGAFSSNSRDKRLSVFCQVAGTKLPSLSDLEFAAKVGRDRLSKVPVSNIRNFCIIAHIDHGKSTLADKLLQVTGTVEQREMKDQFLDNMDLERERGITIKLQAARMRYIFENEPYCLNLIDTPGHVDFSYEVSRSLAACEGALLVVDASQGVEAQTLANVYLALENNLEIIPVFNKIDLPGAEPERVIKEIEEVVGLDCSNAILCSAKEGIGITDILNAIVARIPPPADTSARPLRALIFDSYYDPYRGVIVYFRVVDGSIKKGDRVYFMASGKDYFADEIGVLSPNQQQVEELYAGEVGYLSASIRTVADARVGDTITHYGRKAENSLPGYEEATPMVFCGLFPVDADQFPELRDALEKLQLNDAALKFEPETSNAMGFGFRCGFLGLLHMEIVQERLEREYDLSLITTAPSVVYRVNCVNGDIVECSNPSVLPEPGKRRSIEEPFVKIEMLTPKDYIGPLMELAQDRRGIFKEMKYITENRASITYELPLAEMVGDFFDQLKSRSKGYASMEYTFFGYQESDLVRLDIQINGDPVEPLATIVHKDKAYSVGRALTQKLKELIPRQMFKVPIQACIGSKVIASEALSAIRKDVLAKCYGGDISRKKKLLKKQAEGKKRMKAIGKIDVPQEAFMAVLKLEKEVMTDDRAIRQMSTKALDAKEVARAAINCIGLGYDVASDLRLKSCKRFSFDSRLIAIDNDSVRTIELPGGISIQNVPKSIKCDKGERLRLCSDVLSFQQMSEQFNRELSLSGKIPTGKFNAAFEYTGVWQKDAANTKSLAFDGVSITLYNIALEKTHIGLRDFVKQAVPSVWDPAALARFIEKYGTHVIVGVKIGGTDIIYAKQQFSSILQSADVQKKLKDLADELFIDAARRNNANNGKFNEKEKLMRENGLIMNIPSSSYSHMEVQDIKFLFKRKGGNGKNHLTHNEWCRTVLSQPDVISMSFIPITSLLSGINGSGFLTHAINLYLRYKPPVEELHQFLDFQLPRQWAPVFGELALGPERKAQNSASLQFSFMGPKLYVNTTLVDVGKRPVTGLRLYLEGKKSNCLAIHLQHLSSLPKSFQLEDEKNGSAPIGSSERSYYEKVQWKSFSHVCTAPVESVEDDIVVTGAHFEVGDAGLKKVLFLRLHFSKVVGATRLKSPEWDDSPGSTQKSGIISTIISTHFSTPQKPAPRPSDVNVNSALYPGGPPVPTQSPKLLRFVDTTEMTRGPQVFPGYWVVSGARLLVEKGKISLKVKYSLLATCLPDEDMPSY</sequence>
<dbReference type="EMBL" id="CM039431">
    <property type="protein sequence ID" value="KAI4336495.1"/>
    <property type="molecule type" value="Genomic_DNA"/>
</dbReference>
<organism evidence="1 2">
    <name type="scientific">Bauhinia variegata</name>
    <name type="common">Purple orchid tree</name>
    <name type="synonym">Phanera variegata</name>
    <dbReference type="NCBI Taxonomy" id="167791"/>
    <lineage>
        <taxon>Eukaryota</taxon>
        <taxon>Viridiplantae</taxon>
        <taxon>Streptophyta</taxon>
        <taxon>Embryophyta</taxon>
        <taxon>Tracheophyta</taxon>
        <taxon>Spermatophyta</taxon>
        <taxon>Magnoliopsida</taxon>
        <taxon>eudicotyledons</taxon>
        <taxon>Gunneridae</taxon>
        <taxon>Pentapetalae</taxon>
        <taxon>rosids</taxon>
        <taxon>fabids</taxon>
        <taxon>Fabales</taxon>
        <taxon>Fabaceae</taxon>
        <taxon>Cercidoideae</taxon>
        <taxon>Cercideae</taxon>
        <taxon>Bauhiniinae</taxon>
        <taxon>Bauhinia</taxon>
    </lineage>
</organism>